<evidence type="ECO:0000256" key="4">
    <source>
        <dbReference type="ARBA" id="ARBA00022825"/>
    </source>
</evidence>
<evidence type="ECO:0000256" key="3">
    <source>
        <dbReference type="ARBA" id="ARBA00022801"/>
    </source>
</evidence>
<dbReference type="GO" id="GO:0006508">
    <property type="term" value="P:proteolysis"/>
    <property type="evidence" value="ECO:0007669"/>
    <property type="project" value="UniProtKB-KW"/>
</dbReference>
<evidence type="ECO:0000256" key="5">
    <source>
        <dbReference type="PROSITE-ProRule" id="PRU01240"/>
    </source>
</evidence>
<accession>A0AAD6Y387</accession>
<feature type="active site" description="Charge relay system" evidence="5">
    <location>
        <position position="123"/>
    </location>
</feature>
<comment type="caution">
    <text evidence="9">The sequence shown here is derived from an EMBL/GenBank/DDBJ whole genome shotgun (WGS) entry which is preliminary data.</text>
</comment>
<dbReference type="GO" id="GO:0005615">
    <property type="term" value="C:extracellular space"/>
    <property type="evidence" value="ECO:0007669"/>
    <property type="project" value="TreeGrafter"/>
</dbReference>
<evidence type="ECO:0000256" key="6">
    <source>
        <dbReference type="RuleBase" id="RU003355"/>
    </source>
</evidence>
<evidence type="ECO:0000313" key="9">
    <source>
        <dbReference type="EMBL" id="KAJ7194401.1"/>
    </source>
</evidence>
<keyword evidence="2 5" id="KW-0645">Protease</keyword>
<dbReference type="InterPro" id="IPR023827">
    <property type="entry name" value="Peptidase_S8_Asp-AS"/>
</dbReference>
<keyword evidence="4 5" id="KW-0720">Serine protease</keyword>
<gene>
    <name evidence="9" type="ORF">GGX14DRAFT_678938</name>
</gene>
<dbReference type="AlphaFoldDB" id="A0AAD6Y387"/>
<dbReference type="PROSITE" id="PS00136">
    <property type="entry name" value="SUBTILASE_ASP"/>
    <property type="match status" value="1"/>
</dbReference>
<feature type="active site" description="Charge relay system" evidence="5">
    <location>
        <position position="338"/>
    </location>
</feature>
<dbReference type="Pfam" id="PF00082">
    <property type="entry name" value="Peptidase_S8"/>
    <property type="match status" value="1"/>
</dbReference>
<dbReference type="InterPro" id="IPR050131">
    <property type="entry name" value="Peptidase_S8_subtilisin-like"/>
</dbReference>
<dbReference type="PROSITE" id="PS51892">
    <property type="entry name" value="SUBTILASE"/>
    <property type="match status" value="1"/>
</dbReference>
<proteinExistence type="inferred from homology"/>
<dbReference type="PRINTS" id="PR00723">
    <property type="entry name" value="SUBTILISIN"/>
</dbReference>
<name>A0AAD6Y387_9AGAR</name>
<feature type="signal peptide" evidence="7">
    <location>
        <begin position="1"/>
        <end position="19"/>
    </location>
</feature>
<evidence type="ECO:0000256" key="7">
    <source>
        <dbReference type="SAM" id="SignalP"/>
    </source>
</evidence>
<dbReference type="PANTHER" id="PTHR43806">
    <property type="entry name" value="PEPTIDASE S8"/>
    <property type="match status" value="1"/>
</dbReference>
<dbReference type="SUPFAM" id="SSF52743">
    <property type="entry name" value="Subtilisin-like"/>
    <property type="match status" value="1"/>
</dbReference>
<reference evidence="9" key="1">
    <citation type="submission" date="2023-03" db="EMBL/GenBank/DDBJ databases">
        <title>Massive genome expansion in bonnet fungi (Mycena s.s.) driven by repeated elements and novel gene families across ecological guilds.</title>
        <authorList>
            <consortium name="Lawrence Berkeley National Laboratory"/>
            <person name="Harder C.B."/>
            <person name="Miyauchi S."/>
            <person name="Viragh M."/>
            <person name="Kuo A."/>
            <person name="Thoen E."/>
            <person name="Andreopoulos B."/>
            <person name="Lu D."/>
            <person name="Skrede I."/>
            <person name="Drula E."/>
            <person name="Henrissat B."/>
            <person name="Morin E."/>
            <person name="Kohler A."/>
            <person name="Barry K."/>
            <person name="LaButti K."/>
            <person name="Morin E."/>
            <person name="Salamov A."/>
            <person name="Lipzen A."/>
            <person name="Mereny Z."/>
            <person name="Hegedus B."/>
            <person name="Baldrian P."/>
            <person name="Stursova M."/>
            <person name="Weitz H."/>
            <person name="Taylor A."/>
            <person name="Grigoriev I.V."/>
            <person name="Nagy L.G."/>
            <person name="Martin F."/>
            <person name="Kauserud H."/>
        </authorList>
    </citation>
    <scope>NUCLEOTIDE SEQUENCE</scope>
    <source>
        <strain evidence="9">9144</strain>
    </source>
</reference>
<dbReference type="Proteomes" id="UP001219525">
    <property type="component" value="Unassembled WGS sequence"/>
</dbReference>
<dbReference type="InterPro" id="IPR023828">
    <property type="entry name" value="Peptidase_S8_Ser-AS"/>
</dbReference>
<dbReference type="PANTHER" id="PTHR43806:SF11">
    <property type="entry name" value="CEREVISIN-RELATED"/>
    <property type="match status" value="1"/>
</dbReference>
<dbReference type="InterPro" id="IPR022398">
    <property type="entry name" value="Peptidase_S8_His-AS"/>
</dbReference>
<organism evidence="9 10">
    <name type="scientific">Mycena pura</name>
    <dbReference type="NCBI Taxonomy" id="153505"/>
    <lineage>
        <taxon>Eukaryota</taxon>
        <taxon>Fungi</taxon>
        <taxon>Dikarya</taxon>
        <taxon>Basidiomycota</taxon>
        <taxon>Agaricomycotina</taxon>
        <taxon>Agaricomycetes</taxon>
        <taxon>Agaricomycetidae</taxon>
        <taxon>Agaricales</taxon>
        <taxon>Marasmiineae</taxon>
        <taxon>Mycenaceae</taxon>
        <taxon>Mycena</taxon>
    </lineage>
</organism>
<dbReference type="GO" id="GO:0004252">
    <property type="term" value="F:serine-type endopeptidase activity"/>
    <property type="evidence" value="ECO:0007669"/>
    <property type="project" value="UniProtKB-UniRule"/>
</dbReference>
<feature type="chain" id="PRO_5042129140" evidence="7">
    <location>
        <begin position="20"/>
        <end position="400"/>
    </location>
</feature>
<evidence type="ECO:0000256" key="1">
    <source>
        <dbReference type="ARBA" id="ARBA00011073"/>
    </source>
</evidence>
<dbReference type="EMBL" id="JARJCW010000098">
    <property type="protein sequence ID" value="KAJ7194401.1"/>
    <property type="molecule type" value="Genomic_DNA"/>
</dbReference>
<evidence type="ECO:0000256" key="2">
    <source>
        <dbReference type="ARBA" id="ARBA00022670"/>
    </source>
</evidence>
<comment type="similarity">
    <text evidence="1 5 6">Belongs to the peptidase S8 family.</text>
</comment>
<keyword evidence="3 5" id="KW-0378">Hydrolase</keyword>
<feature type="active site" description="Charge relay system" evidence="5">
    <location>
        <position position="157"/>
    </location>
</feature>
<keyword evidence="10" id="KW-1185">Reference proteome</keyword>
<evidence type="ECO:0000259" key="8">
    <source>
        <dbReference type="Pfam" id="PF00082"/>
    </source>
</evidence>
<dbReference type="InterPro" id="IPR000209">
    <property type="entry name" value="Peptidase_S8/S53_dom"/>
</dbReference>
<sequence length="400" mass="41272">MHFRHVVFGSVLFPILAGAAPIQAPSAAVLQNLATQCAAHPVGDFCPGLSSTNPSRRSHEKRAQELQSDAAWGLARISQRNKLSTMGTDKAGPDQLPRRGASQDWSFTFDDTWGTGVLVYVVDSGVWSGHSELTGRVENGWVAPGLGGTATQDVCDHGTAVASLIAGTTLGVAKKATIVPVRIVDSSRCAPNPPESSTQDAVPGINWAVSDFKGRTNAKGGVINVSWQVYQTAASEQALTAAIAAGMHVLVSAGNNNKNQCLGGPSPAALQRVKDVGQIVVGGTDWDDARMDFGSFGSNFGPCVTLFAPGMSMVVAKGETDGTNHPLGFGGFYNSGTSFATPLVSGVIAALISSGGNMSPADMRAAVVSKAVQNAGIGKLQGSPDVLLQSAMLGTTAQRR</sequence>
<dbReference type="InterPro" id="IPR036852">
    <property type="entry name" value="Peptidase_S8/S53_dom_sf"/>
</dbReference>
<protein>
    <submittedName>
        <fullName evidence="9">Peptidase S8/S53 domain-containing protein</fullName>
    </submittedName>
</protein>
<evidence type="ECO:0000313" key="10">
    <source>
        <dbReference type="Proteomes" id="UP001219525"/>
    </source>
</evidence>
<dbReference type="Gene3D" id="3.40.50.200">
    <property type="entry name" value="Peptidase S8/S53 domain"/>
    <property type="match status" value="1"/>
</dbReference>
<dbReference type="InterPro" id="IPR015500">
    <property type="entry name" value="Peptidase_S8_subtilisin-rel"/>
</dbReference>
<keyword evidence="7" id="KW-0732">Signal</keyword>
<feature type="domain" description="Peptidase S8/S53" evidence="8">
    <location>
        <begin position="114"/>
        <end position="382"/>
    </location>
</feature>
<dbReference type="PROSITE" id="PS00138">
    <property type="entry name" value="SUBTILASE_SER"/>
    <property type="match status" value="1"/>
</dbReference>
<dbReference type="PROSITE" id="PS00137">
    <property type="entry name" value="SUBTILASE_HIS"/>
    <property type="match status" value="1"/>
</dbReference>